<dbReference type="OrthoDB" id="982482at2"/>
<proteinExistence type="predicted"/>
<dbReference type="RefSeq" id="WP_132777981.1">
    <property type="nucleotide sequence ID" value="NZ_SMBZ01000026.1"/>
</dbReference>
<dbReference type="PROSITE" id="PS51257">
    <property type="entry name" value="PROKAR_LIPOPROTEIN"/>
    <property type="match status" value="1"/>
</dbReference>
<dbReference type="Proteomes" id="UP000295197">
    <property type="component" value="Unassembled WGS sequence"/>
</dbReference>
<reference evidence="1 2" key="1">
    <citation type="submission" date="2019-03" db="EMBL/GenBank/DDBJ databases">
        <title>Genomic Encyclopedia of Type Strains, Phase IV (KMG-IV): sequencing the most valuable type-strain genomes for metagenomic binning, comparative biology and taxonomic classification.</title>
        <authorList>
            <person name="Goeker M."/>
        </authorList>
    </citation>
    <scope>NUCLEOTIDE SEQUENCE [LARGE SCALE GENOMIC DNA]</scope>
    <source>
        <strain evidence="1 2">DSM 22362</strain>
    </source>
</reference>
<dbReference type="EMBL" id="SMBZ01000026">
    <property type="protein sequence ID" value="TCV11819.1"/>
    <property type="molecule type" value="Genomic_DNA"/>
</dbReference>
<dbReference type="InterPro" id="IPR020018">
    <property type="entry name" value="Motility-assoc_lipoprot_GldH"/>
</dbReference>
<gene>
    <name evidence="1" type="ORF">EDC17_10262</name>
</gene>
<keyword evidence="2" id="KW-1185">Reference proteome</keyword>
<sequence length="152" mass="17667">MKKYLAVFLVSCLSTACSNEAYFEENKPINNRSWEYSQIPTFEVHIDDKNAKYDVFINLRHSNKYDYSNIYLLLHTNGKGLPDTAYRHEIKLAELDGKWVGKSSGSLYQIQQLAKQDFSFPDTGKYLFRIEQNMRVNPLLDVSDVGIKIMKK</sequence>
<protein>
    <submittedName>
        <fullName evidence="1">Gliding motility-associated lipoprotein GldH</fullName>
    </submittedName>
</protein>
<keyword evidence="1" id="KW-0449">Lipoprotein</keyword>
<comment type="caution">
    <text evidence="1">The sequence shown here is derived from an EMBL/GenBank/DDBJ whole genome shotgun (WGS) entry which is preliminary data.</text>
</comment>
<evidence type="ECO:0000313" key="1">
    <source>
        <dbReference type="EMBL" id="TCV11819.1"/>
    </source>
</evidence>
<name>A0A4R3VVJ1_9SPHI</name>
<evidence type="ECO:0000313" key="2">
    <source>
        <dbReference type="Proteomes" id="UP000295197"/>
    </source>
</evidence>
<dbReference type="NCBIfam" id="TIGR03511">
    <property type="entry name" value="GldH_lipo"/>
    <property type="match status" value="1"/>
</dbReference>
<organism evidence="1 2">
    <name type="scientific">Sphingobacterium alimentarium</name>
    <dbReference type="NCBI Taxonomy" id="797292"/>
    <lineage>
        <taxon>Bacteria</taxon>
        <taxon>Pseudomonadati</taxon>
        <taxon>Bacteroidota</taxon>
        <taxon>Sphingobacteriia</taxon>
        <taxon>Sphingobacteriales</taxon>
        <taxon>Sphingobacteriaceae</taxon>
        <taxon>Sphingobacterium</taxon>
    </lineage>
</organism>
<dbReference type="AlphaFoldDB" id="A0A4R3VVJ1"/>
<accession>A0A4R3VVJ1</accession>
<dbReference type="Pfam" id="PF14109">
    <property type="entry name" value="GldH_lipo"/>
    <property type="match status" value="1"/>
</dbReference>